<proteinExistence type="predicted"/>
<keyword evidence="2" id="KW-1185">Reference proteome</keyword>
<protein>
    <submittedName>
        <fullName evidence="1">Phenylacetate-CoA ligase</fullName>
        <ecNumber evidence="1">6.2.1.30</ecNumber>
    </submittedName>
</protein>
<sequence>MNKAFVFAFVFLMDRFVGLFTPRISTHRILLMPGIEPFRWTAGRWRAWRTFEMAAKRVPAYREFLAEHGVPVKLSLRGNTLTQAFAGLPEMDKDSYIKRWTIPARSVGGVLPRHGVVVDESSGSSGVPTSWVRGLEERLATRQLLQVGFSRTAETLKKQPFVLNCFSLGAWATGMNVSTSLTDVTMIKSIGPDRDKVIATMLEFGTDYTYIILSYPPFLKALFEDERIDWEDYDIVAAFGGEGISENMRGHITKYAHSAFGSYGASDLEINIAIETDYTVALRQAIAADPALSARLTKQDEYGVLPMIFQFNPYDYLLETNADGELIVTIVRKENVNPRIRYNIHDRGHVLRVRDLNAVLKEFGLDHIIRQQFLDLPLLFHYGRSDLSVDFNGAVVAPDALRDVLSSDRRLLAAVENHRLVSFEDEQGNRQLHIALQLTAKATQERTLDRVAYRNYILAQLREMNGDFNNAILTSPETSLPTVAFYPLRTGPFKSDGAKLKNEYVWQLGPSAPQDWALDLTFRAQKNSATAP</sequence>
<dbReference type="SUPFAM" id="SSF56801">
    <property type="entry name" value="Acetyl-CoA synthetase-like"/>
    <property type="match status" value="1"/>
</dbReference>
<dbReference type="Gene3D" id="3.40.50.12780">
    <property type="entry name" value="N-terminal domain of ligase-like"/>
    <property type="match status" value="1"/>
</dbReference>
<evidence type="ECO:0000313" key="1">
    <source>
        <dbReference type="EMBL" id="MDQ0673672.1"/>
    </source>
</evidence>
<dbReference type="InterPro" id="IPR042099">
    <property type="entry name" value="ANL_N_sf"/>
</dbReference>
<comment type="caution">
    <text evidence="1">The sequence shown here is derived from an EMBL/GenBank/DDBJ whole genome shotgun (WGS) entry which is preliminary data.</text>
</comment>
<name>A0ABU0PJ06_9MICC</name>
<gene>
    <name evidence="1" type="ORF">QFZ36_001233</name>
</gene>
<dbReference type="Proteomes" id="UP001236806">
    <property type="component" value="Unassembled WGS sequence"/>
</dbReference>
<dbReference type="PANTHER" id="PTHR43845">
    <property type="entry name" value="BLR5969 PROTEIN"/>
    <property type="match status" value="1"/>
</dbReference>
<keyword evidence="1" id="KW-0436">Ligase</keyword>
<reference evidence="1 2" key="1">
    <citation type="submission" date="2023-07" db="EMBL/GenBank/DDBJ databases">
        <title>Comparative genomics of wheat-associated soil bacteria to identify genetic determinants of phenazine resistance.</title>
        <authorList>
            <person name="Mouncey N."/>
        </authorList>
    </citation>
    <scope>NUCLEOTIDE SEQUENCE [LARGE SCALE GENOMIC DNA]</scope>
    <source>
        <strain evidence="1 2">W1I3</strain>
    </source>
</reference>
<dbReference type="EC" id="6.2.1.30" evidence="1"/>
<dbReference type="PANTHER" id="PTHR43845:SF1">
    <property type="entry name" value="BLR5969 PROTEIN"/>
    <property type="match status" value="1"/>
</dbReference>
<dbReference type="GO" id="GO:0047475">
    <property type="term" value="F:phenylacetate-CoA ligase activity"/>
    <property type="evidence" value="ECO:0007669"/>
    <property type="project" value="UniProtKB-EC"/>
</dbReference>
<dbReference type="EMBL" id="JAUSXB010000001">
    <property type="protein sequence ID" value="MDQ0673672.1"/>
    <property type="molecule type" value="Genomic_DNA"/>
</dbReference>
<evidence type="ECO:0000313" key="2">
    <source>
        <dbReference type="Proteomes" id="UP001236806"/>
    </source>
</evidence>
<organism evidence="1 2">
    <name type="scientific">Pseudarthrobacter siccitolerans</name>
    <dbReference type="NCBI Taxonomy" id="861266"/>
    <lineage>
        <taxon>Bacteria</taxon>
        <taxon>Bacillati</taxon>
        <taxon>Actinomycetota</taxon>
        <taxon>Actinomycetes</taxon>
        <taxon>Micrococcales</taxon>
        <taxon>Micrococcaceae</taxon>
        <taxon>Pseudarthrobacter</taxon>
    </lineage>
</organism>
<accession>A0ABU0PJ06</accession>